<dbReference type="EMBL" id="LWAJ01000033">
    <property type="protein sequence ID" value="KZL51230.1"/>
    <property type="molecule type" value="Genomic_DNA"/>
</dbReference>
<dbReference type="RefSeq" id="WP_063871545.1">
    <property type="nucleotide sequence ID" value="NZ_CAWMRI010000033.1"/>
</dbReference>
<feature type="transmembrane region" description="Helical" evidence="1">
    <location>
        <begin position="230"/>
        <end position="250"/>
    </location>
</feature>
<feature type="transmembrane region" description="Helical" evidence="1">
    <location>
        <begin position="350"/>
        <end position="371"/>
    </location>
</feature>
<dbReference type="OrthoDB" id="458286at2"/>
<reference evidence="2 3" key="1">
    <citation type="submission" date="2016-04" db="EMBL/GenBank/DDBJ databases">
        <title>Draft Genome Assembly of the Bloom-forming Cyanobacterium Nodularia spumigena Strain CENA596 in Shrimp Production Ponds.</title>
        <authorList>
            <person name="Popin R.V."/>
            <person name="Rigonato J."/>
            <person name="Abreu V.A."/>
            <person name="Andreote A.P."/>
            <person name="Silveira S.B."/>
            <person name="Odebrecht C."/>
            <person name="Fiore M.F."/>
        </authorList>
    </citation>
    <scope>NUCLEOTIDE SEQUENCE [LARGE SCALE GENOMIC DNA]</scope>
    <source>
        <strain evidence="2 3">CENA596</strain>
    </source>
</reference>
<accession>A0A166KJU4</accession>
<feature type="transmembrane region" description="Helical" evidence="1">
    <location>
        <begin position="412"/>
        <end position="436"/>
    </location>
</feature>
<dbReference type="Proteomes" id="UP000076555">
    <property type="component" value="Unassembled WGS sequence"/>
</dbReference>
<feature type="transmembrane region" description="Helical" evidence="1">
    <location>
        <begin position="101"/>
        <end position="126"/>
    </location>
</feature>
<feature type="transmembrane region" description="Helical" evidence="1">
    <location>
        <begin position="383"/>
        <end position="405"/>
    </location>
</feature>
<feature type="transmembrane region" description="Helical" evidence="1">
    <location>
        <begin position="168"/>
        <end position="185"/>
    </location>
</feature>
<dbReference type="AlphaFoldDB" id="A0A166KJU4"/>
<organism evidence="2 3">
    <name type="scientific">Nodularia spumigena CENA596</name>
    <dbReference type="NCBI Taxonomy" id="1819295"/>
    <lineage>
        <taxon>Bacteria</taxon>
        <taxon>Bacillati</taxon>
        <taxon>Cyanobacteriota</taxon>
        <taxon>Cyanophyceae</taxon>
        <taxon>Nostocales</taxon>
        <taxon>Nodulariaceae</taxon>
        <taxon>Nodularia</taxon>
    </lineage>
</organism>
<keyword evidence="1" id="KW-1133">Transmembrane helix</keyword>
<feature type="transmembrane region" description="Helical" evidence="1">
    <location>
        <begin position="463"/>
        <end position="484"/>
    </location>
</feature>
<evidence type="ECO:0000313" key="2">
    <source>
        <dbReference type="EMBL" id="KZL51230.1"/>
    </source>
</evidence>
<protein>
    <submittedName>
        <fullName evidence="2">Uncharacterized protein</fullName>
    </submittedName>
</protein>
<keyword evidence="1" id="KW-0472">Membrane</keyword>
<keyword evidence="1" id="KW-0812">Transmembrane</keyword>
<gene>
    <name evidence="2" type="ORF">A2T98_03290</name>
</gene>
<feature type="transmembrane region" description="Helical" evidence="1">
    <location>
        <begin position="53"/>
        <end position="75"/>
    </location>
</feature>
<feature type="transmembrane region" description="Helical" evidence="1">
    <location>
        <begin position="294"/>
        <end position="313"/>
    </location>
</feature>
<name>A0A166KJU4_NODSP</name>
<feature type="transmembrane region" description="Helical" evidence="1">
    <location>
        <begin position="27"/>
        <end position="47"/>
    </location>
</feature>
<evidence type="ECO:0000256" key="1">
    <source>
        <dbReference type="SAM" id="Phobius"/>
    </source>
</evidence>
<feature type="transmembrane region" description="Helical" evidence="1">
    <location>
        <begin position="138"/>
        <end position="161"/>
    </location>
</feature>
<proteinExistence type="predicted"/>
<sequence length="505" mass="56272">MLNLKYKLGELNPQLFREIKGRLKKRNVLLVALTSFVFQFIFLAFPLDGGSPLIYSLFSVIEIMAILICGTYALINDLATEERRTTLNFIRLSPQSSQSILFGKMLGVPILGNMFILLAIPFHIWLGVNAKLPLNQILFFYVILFAASILYYSGAILFSLVGSWLGRSQAWLGSGFLALFVIFTQKDLHGGVAEIPAVFRLINPQYFIPDSTSHFIFADLHWFGIPLGKSFTITAVFSLLVYAIGIYFIWQSIERCYHAPNATMLSKKQSYLLTTSFTAITLGCANTLDTGALLSLIFLNFGLFFYLIAALTPNRQTLQDWARYQHIYSVKHPGKHKLVQDLIWGEKSPALLAIAINALIVITSLSAFIAIASSQEVNKLNALASLIFTFSLVVIYAAIAQLLLFMKNEQRLLYTNATLAAVIILPVLCLSVWFIYPQLFPLPWFFTIFAPTLFLLPPTNASLGAMVPILAILGQAGILSLLLFQIKRQLQKAGESATKTLLAEN</sequence>
<evidence type="ECO:0000313" key="3">
    <source>
        <dbReference type="Proteomes" id="UP000076555"/>
    </source>
</evidence>
<feature type="transmembrane region" description="Helical" evidence="1">
    <location>
        <begin position="271"/>
        <end position="288"/>
    </location>
</feature>
<comment type="caution">
    <text evidence="2">The sequence shown here is derived from an EMBL/GenBank/DDBJ whole genome shotgun (WGS) entry which is preliminary data.</text>
</comment>